<gene>
    <name evidence="6" type="primary">iolG</name>
    <name evidence="6" type="ORF">ESZ36_20410</name>
</gene>
<name>A0A5C6Q668_9GAMM</name>
<dbReference type="Pfam" id="PF22725">
    <property type="entry name" value="GFO_IDH_MocA_C3"/>
    <property type="match status" value="1"/>
</dbReference>
<dbReference type="Gene3D" id="3.40.50.720">
    <property type="entry name" value="NAD(P)-binding Rossmann-like Domain"/>
    <property type="match status" value="1"/>
</dbReference>
<dbReference type="GO" id="GO:0005737">
    <property type="term" value="C:cytoplasm"/>
    <property type="evidence" value="ECO:0007669"/>
    <property type="project" value="TreeGrafter"/>
</dbReference>
<dbReference type="Gene3D" id="3.30.360.10">
    <property type="entry name" value="Dihydrodipicolinate Reductase, domain 2"/>
    <property type="match status" value="1"/>
</dbReference>
<keyword evidence="3 6" id="KW-0560">Oxidoreductase</keyword>
<dbReference type="SUPFAM" id="SSF55347">
    <property type="entry name" value="Glyceraldehyde-3-phosphate dehydrogenase-like, C-terminal domain"/>
    <property type="match status" value="1"/>
</dbReference>
<dbReference type="AlphaFoldDB" id="A0A5C6Q668"/>
<evidence type="ECO:0000259" key="4">
    <source>
        <dbReference type="Pfam" id="PF01408"/>
    </source>
</evidence>
<dbReference type="EMBL" id="VOLT01000014">
    <property type="protein sequence ID" value="TWX64339.1"/>
    <property type="molecule type" value="Genomic_DNA"/>
</dbReference>
<dbReference type="InterPro" id="IPR055170">
    <property type="entry name" value="GFO_IDH_MocA-like_dom"/>
</dbReference>
<evidence type="ECO:0000313" key="6">
    <source>
        <dbReference type="EMBL" id="TWX64339.1"/>
    </source>
</evidence>
<dbReference type="InterPro" id="IPR030827">
    <property type="entry name" value="Myo_inos_IolG"/>
</dbReference>
<protein>
    <submittedName>
        <fullName evidence="6">Inositol 2-dehydrogenase</fullName>
        <ecNumber evidence="6">1.1.1.18</ecNumber>
    </submittedName>
</protein>
<dbReference type="GO" id="GO:0050112">
    <property type="term" value="F:inositol 2-dehydrogenase (NAD+) activity"/>
    <property type="evidence" value="ECO:0007669"/>
    <property type="project" value="UniProtKB-EC"/>
</dbReference>
<feature type="domain" description="GFO/IDH/MocA-like oxidoreductase" evidence="5">
    <location>
        <begin position="131"/>
        <end position="248"/>
    </location>
</feature>
<feature type="domain" description="Gfo/Idh/MocA-like oxidoreductase N-terminal" evidence="4">
    <location>
        <begin position="2"/>
        <end position="116"/>
    </location>
</feature>
<comment type="similarity">
    <text evidence="1">Belongs to the Gfo/Idh/MocA family.</text>
</comment>
<keyword evidence="2" id="KW-0732">Signal</keyword>
<keyword evidence="7" id="KW-1185">Reference proteome</keyword>
<dbReference type="NCBIfam" id="TIGR04380">
    <property type="entry name" value="myo_inos_iolG"/>
    <property type="match status" value="1"/>
</dbReference>
<evidence type="ECO:0000259" key="5">
    <source>
        <dbReference type="Pfam" id="PF22725"/>
    </source>
</evidence>
<evidence type="ECO:0000256" key="3">
    <source>
        <dbReference type="ARBA" id="ARBA00023002"/>
    </source>
</evidence>
<dbReference type="PANTHER" id="PTHR42840">
    <property type="entry name" value="NAD(P)-BINDING ROSSMANN-FOLD SUPERFAMILY PROTEIN-RELATED"/>
    <property type="match status" value="1"/>
</dbReference>
<sequence length="332" mass="36582">MINFALLGAGRIGGMHADLIAGSPEAILRYVYDTDQPSARELANKYSAIAVESIEQILNDDSVDALLIATTTDTHVELIIKGAQAGKAILCEKPIDLSTERVLQCWDKIKDCQVPIQIAFNRRFDPTHAGLKRQLNEGYIGLLQQLIITSRDSDIAQVEYLRHSGGIFRDMFIHDFDMFRFITGEEATEIHAIGSTLIDPDLAKISDVDSVMITIKTKSGKLCHINGARRCVYGYDQRIEAFGSNGMLQSNNPRSNSVSKSIASGTDSMSVLNPFFIERYQDAYRAQLDSFILSLMTDTPTSPSFTDGMMAQIMADAAQESLVSGKPVMLDL</sequence>
<accession>A0A5C6Q668</accession>
<dbReference type="EC" id="1.1.1.18" evidence="6"/>
<dbReference type="RefSeq" id="WP_146791297.1">
    <property type="nucleotide sequence ID" value="NZ_VOLT01000014.1"/>
</dbReference>
<dbReference type="InterPro" id="IPR000683">
    <property type="entry name" value="Gfo/Idh/MocA-like_OxRdtase_N"/>
</dbReference>
<reference evidence="6 7" key="1">
    <citation type="submission" date="2019-07" db="EMBL/GenBank/DDBJ databases">
        <title>Genomes of sea-ice associated Colwellia species.</title>
        <authorList>
            <person name="Bowman J.P."/>
        </authorList>
    </citation>
    <scope>NUCLEOTIDE SEQUENCE [LARGE SCALE GENOMIC DNA]</scope>
    <source>
        <strain evidence="6 7">ACAM 459</strain>
    </source>
</reference>
<evidence type="ECO:0000256" key="1">
    <source>
        <dbReference type="ARBA" id="ARBA00010928"/>
    </source>
</evidence>
<evidence type="ECO:0000256" key="2">
    <source>
        <dbReference type="ARBA" id="ARBA00022729"/>
    </source>
</evidence>
<dbReference type="Proteomes" id="UP000321822">
    <property type="component" value="Unassembled WGS sequence"/>
</dbReference>
<dbReference type="Pfam" id="PF01408">
    <property type="entry name" value="GFO_IDH_MocA"/>
    <property type="match status" value="1"/>
</dbReference>
<dbReference type="OrthoDB" id="9792935at2"/>
<dbReference type="GO" id="GO:0006740">
    <property type="term" value="P:NADPH regeneration"/>
    <property type="evidence" value="ECO:0007669"/>
    <property type="project" value="TreeGrafter"/>
</dbReference>
<evidence type="ECO:0000313" key="7">
    <source>
        <dbReference type="Proteomes" id="UP000321822"/>
    </source>
</evidence>
<comment type="caution">
    <text evidence="6">The sequence shown here is derived from an EMBL/GenBank/DDBJ whole genome shotgun (WGS) entry which is preliminary data.</text>
</comment>
<dbReference type="SUPFAM" id="SSF51735">
    <property type="entry name" value="NAD(P)-binding Rossmann-fold domains"/>
    <property type="match status" value="1"/>
</dbReference>
<dbReference type="PANTHER" id="PTHR42840:SF3">
    <property type="entry name" value="BINDING ROSSMANN FOLD OXIDOREDUCTASE, PUTATIVE (AFU_ORTHOLOGUE AFUA_2G10240)-RELATED"/>
    <property type="match status" value="1"/>
</dbReference>
<organism evidence="6 7">
    <name type="scientific">Colwellia demingiae</name>
    <dbReference type="NCBI Taxonomy" id="89401"/>
    <lineage>
        <taxon>Bacteria</taxon>
        <taxon>Pseudomonadati</taxon>
        <taxon>Pseudomonadota</taxon>
        <taxon>Gammaproteobacteria</taxon>
        <taxon>Alteromonadales</taxon>
        <taxon>Colwelliaceae</taxon>
        <taxon>Colwellia</taxon>
    </lineage>
</organism>
<dbReference type="InterPro" id="IPR036291">
    <property type="entry name" value="NAD(P)-bd_dom_sf"/>
</dbReference>
<dbReference type="GO" id="GO:0000166">
    <property type="term" value="F:nucleotide binding"/>
    <property type="evidence" value="ECO:0007669"/>
    <property type="project" value="InterPro"/>
</dbReference>
<proteinExistence type="inferred from homology"/>